<feature type="transmembrane region" description="Helical" evidence="7">
    <location>
        <begin position="46"/>
        <end position="66"/>
    </location>
</feature>
<evidence type="ECO:0000256" key="3">
    <source>
        <dbReference type="ARBA" id="ARBA00022989"/>
    </source>
</evidence>
<keyword evidence="4 7" id="KW-0472">Membrane</keyword>
<accession>A0ABR3SVQ6</accession>
<feature type="region of interest" description="Disordered" evidence="6">
    <location>
        <begin position="750"/>
        <end position="870"/>
    </location>
</feature>
<feature type="transmembrane region" description="Helical" evidence="7">
    <location>
        <begin position="98"/>
        <end position="119"/>
    </location>
</feature>
<dbReference type="EMBL" id="JAJVDC020000047">
    <property type="protein sequence ID" value="KAL1630409.1"/>
    <property type="molecule type" value="Genomic_DNA"/>
</dbReference>
<keyword evidence="2 7" id="KW-0812">Transmembrane</keyword>
<name>A0ABR3SVQ6_9PEZI</name>
<gene>
    <name evidence="9" type="ORF">SLS56_004937</name>
</gene>
<evidence type="ECO:0000256" key="2">
    <source>
        <dbReference type="ARBA" id="ARBA00022692"/>
    </source>
</evidence>
<evidence type="ECO:0000256" key="4">
    <source>
        <dbReference type="ARBA" id="ARBA00023136"/>
    </source>
</evidence>
<organism evidence="9 10">
    <name type="scientific">Neofusicoccum ribis</name>
    <dbReference type="NCBI Taxonomy" id="45134"/>
    <lineage>
        <taxon>Eukaryota</taxon>
        <taxon>Fungi</taxon>
        <taxon>Dikarya</taxon>
        <taxon>Ascomycota</taxon>
        <taxon>Pezizomycotina</taxon>
        <taxon>Dothideomycetes</taxon>
        <taxon>Dothideomycetes incertae sedis</taxon>
        <taxon>Botryosphaeriales</taxon>
        <taxon>Botryosphaeriaceae</taxon>
        <taxon>Neofusicoccum</taxon>
    </lineage>
</organism>
<feature type="region of interest" description="Disordered" evidence="6">
    <location>
        <begin position="553"/>
        <end position="599"/>
    </location>
</feature>
<dbReference type="PANTHER" id="PTHR33048:SF2">
    <property type="entry name" value="SRPK"/>
    <property type="match status" value="1"/>
</dbReference>
<dbReference type="InterPro" id="IPR052337">
    <property type="entry name" value="SAT4-like"/>
</dbReference>
<protein>
    <recommendedName>
        <fullName evidence="8">Rhodopsin domain-containing protein</fullName>
    </recommendedName>
</protein>
<reference evidence="9 10" key="1">
    <citation type="submission" date="2024-02" db="EMBL/GenBank/DDBJ databases">
        <title>De novo assembly and annotation of 12 fungi associated with fruit tree decline syndrome in Ontario, Canada.</title>
        <authorList>
            <person name="Sulman M."/>
            <person name="Ellouze W."/>
            <person name="Ilyukhin E."/>
        </authorList>
    </citation>
    <scope>NUCLEOTIDE SEQUENCE [LARGE SCALE GENOMIC DNA]</scope>
    <source>
        <strain evidence="9 10">M1-105</strain>
    </source>
</reference>
<feature type="transmembrane region" description="Helical" evidence="7">
    <location>
        <begin position="178"/>
        <end position="199"/>
    </location>
</feature>
<evidence type="ECO:0000256" key="1">
    <source>
        <dbReference type="ARBA" id="ARBA00004141"/>
    </source>
</evidence>
<evidence type="ECO:0000259" key="8">
    <source>
        <dbReference type="Pfam" id="PF20684"/>
    </source>
</evidence>
<feature type="domain" description="Rhodopsin" evidence="8">
    <location>
        <begin position="28"/>
        <end position="268"/>
    </location>
</feature>
<feature type="transmembrane region" description="Helical" evidence="7">
    <location>
        <begin position="211"/>
        <end position="233"/>
    </location>
</feature>
<keyword evidence="3 7" id="KW-1133">Transmembrane helix</keyword>
<feature type="transmembrane region" description="Helical" evidence="7">
    <location>
        <begin position="15"/>
        <end position="34"/>
    </location>
</feature>
<evidence type="ECO:0000256" key="6">
    <source>
        <dbReference type="SAM" id="MobiDB-lite"/>
    </source>
</evidence>
<evidence type="ECO:0000313" key="9">
    <source>
        <dbReference type="EMBL" id="KAL1630409.1"/>
    </source>
</evidence>
<dbReference type="Proteomes" id="UP001521116">
    <property type="component" value="Unassembled WGS sequence"/>
</dbReference>
<evidence type="ECO:0000313" key="10">
    <source>
        <dbReference type="Proteomes" id="UP001521116"/>
    </source>
</evidence>
<comment type="subcellular location">
    <subcellularLocation>
        <location evidence="1">Membrane</location>
        <topology evidence="1">Multi-pass membrane protein</topology>
    </subcellularLocation>
</comment>
<comment type="caution">
    <text evidence="9">The sequence shown here is derived from an EMBL/GenBank/DDBJ whole genome shotgun (WGS) entry which is preliminary data.</text>
</comment>
<comment type="similarity">
    <text evidence="5">Belongs to the SAT4 family.</text>
</comment>
<proteinExistence type="inferred from homology"/>
<evidence type="ECO:0000256" key="7">
    <source>
        <dbReference type="SAM" id="Phobius"/>
    </source>
</evidence>
<feature type="compositionally biased region" description="Low complexity" evidence="6">
    <location>
        <begin position="844"/>
        <end position="867"/>
    </location>
</feature>
<feature type="transmembrane region" description="Helical" evidence="7">
    <location>
        <begin position="131"/>
        <end position="158"/>
    </location>
</feature>
<dbReference type="Pfam" id="PF20684">
    <property type="entry name" value="Fung_rhodopsin"/>
    <property type="match status" value="1"/>
</dbReference>
<sequence>MGAAENNPHFLPEIWGLYVGGCIIFAMRFTVRLRTVGIKGLSGDDYFALAAWLFYTVDAVVVDRAYTFGTNVDFTDEEYEAMTIAQLHSVSKGSKYELVAWFSYSALIWSMKATMLFFYRRLTMGLWQQRLVQWLGIACLVTYLGVVLTILLGCRPFAANWRVYPSPGLQCTFRMQNIAVVSAFNIATDVALLSVPLPLLWRLQVPKRQKLIIAAFLLTGVFVIAAAVIRVVVTLGSNPSTTTINTWGVRETIVALVCVNAPMLRPLFLRRFWSTDTWHASSNNKSSTGGFAGATGDRSRRFTSGGYASRVVADEDGGRVLFDGSLRKEASEEGLNDAGSEEYIMKSMARENVDRVVVEYEVEVRSEVRREGERTDEELGNTYLAMGLELDNGISASQVADVGVRVAESASRYFQDVRGADTGVHQIMLSVALTALSIQGMDKLFQHPLADDVRRDEATRTAKKAIEACWTLFPGMETTLSEERAEKPAWPFEQKVDELVARAECLKSTLELLRRVLEFPRQDVEKGKTWMIEDLVQDNIRAHAAYAEAMAGKRSGQSVLQREDDTIGTSNEIEGADGNERGTNNATSSSLPEPWSDMEDPRLEVDTMKEGRELLAQVYQFDDAPNSSSSELDKCMRHIHELLGHVQELRNPNGGLQSPQDIAEEYTRIRKELDSIILGERDERPSTSRRRSFQMAPVRDYIHRAKYSWKDWFLLNSIIKSKKEPPIIPELHEGGGCSFQRCEAHCTPRKERPHLASTPERGVSSEKQVFEMPGDIPSRATASAGEQPDPSVRFLSPAPGPLPSHSLTTIYTNEDDSSSCRSCSSKESASSFRLVGEGASEGKAPSLARDAAPAATPATSTLAESAPRIPTSAQDALRMWTTLLD</sequence>
<feature type="compositionally biased region" description="Low complexity" evidence="6">
    <location>
        <begin position="819"/>
        <end position="831"/>
    </location>
</feature>
<dbReference type="PANTHER" id="PTHR33048">
    <property type="entry name" value="PTH11-LIKE INTEGRAL MEMBRANE PROTEIN (AFU_ORTHOLOGUE AFUA_5G11245)"/>
    <property type="match status" value="1"/>
</dbReference>
<feature type="compositionally biased region" description="Polar residues" evidence="6">
    <location>
        <begin position="581"/>
        <end position="591"/>
    </location>
</feature>
<evidence type="ECO:0000256" key="5">
    <source>
        <dbReference type="ARBA" id="ARBA00038359"/>
    </source>
</evidence>
<keyword evidence="10" id="KW-1185">Reference proteome</keyword>
<dbReference type="InterPro" id="IPR049326">
    <property type="entry name" value="Rhodopsin_dom_fungi"/>
</dbReference>